<dbReference type="PANTHER" id="PTHR36966">
    <property type="entry name" value="REP-ASSOCIATED TYROSINE TRANSPOSASE"/>
    <property type="match status" value="1"/>
</dbReference>
<dbReference type="InterPro" id="IPR036515">
    <property type="entry name" value="Transposase_17_sf"/>
</dbReference>
<dbReference type="Gene3D" id="3.30.70.1290">
    <property type="entry name" value="Transposase IS200-like"/>
    <property type="match status" value="1"/>
</dbReference>
<dbReference type="STRING" id="1312852.EG19_01245"/>
<sequence length="131" mass="14973">MFHVRIGCLDRKPLFSNPKLAQAAVDALRFYGQSRINLFAYCIMPDHIHVLMALRQEQDSLGRWVADFKRWLGKFDVQFQPGFFEHVLRKQEKLAVVARYIVGNPIRAGLMAPGKPWPWAGIMGDCEQGDG</sequence>
<name>A0A062XT74_9BACT</name>
<feature type="domain" description="Transposase IS200-like" evidence="1">
    <location>
        <begin position="5"/>
        <end position="104"/>
    </location>
</feature>
<evidence type="ECO:0000313" key="2">
    <source>
        <dbReference type="EMBL" id="KDA54028.1"/>
    </source>
</evidence>
<dbReference type="InterPro" id="IPR052715">
    <property type="entry name" value="RAYT_transposase"/>
</dbReference>
<dbReference type="GO" id="GO:0004803">
    <property type="term" value="F:transposase activity"/>
    <property type="evidence" value="ECO:0007669"/>
    <property type="project" value="InterPro"/>
</dbReference>
<dbReference type="Proteomes" id="UP000027284">
    <property type="component" value="Unassembled WGS sequence"/>
</dbReference>
<dbReference type="SUPFAM" id="SSF143422">
    <property type="entry name" value="Transposase IS200-like"/>
    <property type="match status" value="1"/>
</dbReference>
<dbReference type="EMBL" id="JMFG01000013">
    <property type="protein sequence ID" value="KDA54028.1"/>
    <property type="molecule type" value="Genomic_DNA"/>
</dbReference>
<gene>
    <name evidence="2" type="ORF">EG19_01245</name>
</gene>
<comment type="caution">
    <text evidence="2">The sequence shown here is derived from an EMBL/GenBank/DDBJ whole genome shotgun (WGS) entry which is preliminary data.</text>
</comment>
<dbReference type="GO" id="GO:0006313">
    <property type="term" value="P:DNA transposition"/>
    <property type="evidence" value="ECO:0007669"/>
    <property type="project" value="InterPro"/>
</dbReference>
<dbReference type="PANTHER" id="PTHR36966:SF1">
    <property type="entry name" value="REP-ASSOCIATED TYROSINE TRANSPOSASE"/>
    <property type="match status" value="1"/>
</dbReference>
<accession>A0A062XT74</accession>
<organism evidence="2 3">
    <name type="scientific">Thermoanaerobaculum aquaticum</name>
    <dbReference type="NCBI Taxonomy" id="1312852"/>
    <lineage>
        <taxon>Bacteria</taxon>
        <taxon>Pseudomonadati</taxon>
        <taxon>Acidobacteriota</taxon>
        <taxon>Thermoanaerobaculia</taxon>
        <taxon>Thermoanaerobaculales</taxon>
        <taxon>Thermoanaerobaculaceae</taxon>
        <taxon>Thermoanaerobaculum</taxon>
    </lineage>
</organism>
<reference evidence="2 3" key="1">
    <citation type="submission" date="2014-04" db="EMBL/GenBank/DDBJ databases">
        <title>The Genome Sequence of Thermoanaerobaculum aquaticum MP-01, The First Cultivated Group 23 Acidobacterium.</title>
        <authorList>
            <person name="Stamps B.W."/>
            <person name="Losey N.A."/>
            <person name="Lawson P.A."/>
            <person name="Stevenson B.S."/>
        </authorList>
    </citation>
    <scope>NUCLEOTIDE SEQUENCE [LARGE SCALE GENOMIC DNA]</scope>
    <source>
        <strain evidence="2 3">MP-01</strain>
    </source>
</reference>
<keyword evidence="3" id="KW-1185">Reference proteome</keyword>
<evidence type="ECO:0000259" key="1">
    <source>
        <dbReference type="SMART" id="SM01321"/>
    </source>
</evidence>
<dbReference type="InterPro" id="IPR002686">
    <property type="entry name" value="Transposase_17"/>
</dbReference>
<dbReference type="GO" id="GO:0043565">
    <property type="term" value="F:sequence-specific DNA binding"/>
    <property type="evidence" value="ECO:0007669"/>
    <property type="project" value="TreeGrafter"/>
</dbReference>
<dbReference type="SMART" id="SM01321">
    <property type="entry name" value="Y1_Tnp"/>
    <property type="match status" value="1"/>
</dbReference>
<proteinExistence type="predicted"/>
<evidence type="ECO:0000313" key="3">
    <source>
        <dbReference type="Proteomes" id="UP000027284"/>
    </source>
</evidence>
<protein>
    <recommendedName>
        <fullName evidence="1">Transposase IS200-like domain-containing protein</fullName>
    </recommendedName>
</protein>
<dbReference type="AlphaFoldDB" id="A0A062XT74"/>